<protein>
    <submittedName>
        <fullName evidence="2">Uncharacterized protein</fullName>
    </submittedName>
</protein>
<keyword evidence="1" id="KW-1133">Transmembrane helix</keyword>
<dbReference type="KEGG" id="cpat:CLPA_c25680"/>
<dbReference type="RefSeq" id="WP_003447375.1">
    <property type="nucleotide sequence ID" value="NZ_ANZB01000015.1"/>
</dbReference>
<dbReference type="KEGG" id="cpae:CPAST_c25680"/>
<reference evidence="3" key="2">
    <citation type="submission" date="2015-10" db="EMBL/GenBank/DDBJ databases">
        <title>Improved Draft Genome Sequence of Clostridium pasteurianum Strain ATCC 6013 (DSM 525) Using a Hybrid Next-Generation Sequencing Approach.</title>
        <authorList>
            <person name="Pyne M.E."/>
            <person name="Utturkar S.M."/>
            <person name="Brown S.D."/>
            <person name="Moo-Young M."/>
            <person name="Chung D.A."/>
            <person name="Chou P.C."/>
        </authorList>
    </citation>
    <scope>NUCLEOTIDE SEQUENCE</scope>
    <source>
        <strain evidence="3">ATCC 6013</strain>
    </source>
</reference>
<evidence type="ECO:0000313" key="4">
    <source>
        <dbReference type="Proteomes" id="UP000028042"/>
    </source>
</evidence>
<keyword evidence="1" id="KW-0472">Membrane</keyword>
<name>A0A0H3J639_CLOPA</name>
<feature type="transmembrane region" description="Helical" evidence="1">
    <location>
        <begin position="87"/>
        <end position="106"/>
    </location>
</feature>
<evidence type="ECO:0000313" key="2">
    <source>
        <dbReference type="EMBL" id="AJA52625.1"/>
    </source>
</evidence>
<accession>A0A0H3J639</accession>
<dbReference type="Proteomes" id="UP000030905">
    <property type="component" value="Chromosome"/>
</dbReference>
<evidence type="ECO:0000313" key="5">
    <source>
        <dbReference type="Proteomes" id="UP000030905"/>
    </source>
</evidence>
<reference evidence="2 5" key="1">
    <citation type="journal article" date="2015" name="Genome Announc.">
        <title>Complete Genome Sequence of the Nitrogen-Fixing and Solvent-Producing Clostridium pasteurianum DSM 525.</title>
        <authorList>
            <person name="Poehlein A."/>
            <person name="Grosse-Honebrink A."/>
            <person name="Zhang Y."/>
            <person name="Minton N.P."/>
            <person name="Daniel R."/>
        </authorList>
    </citation>
    <scope>NUCLEOTIDE SEQUENCE [LARGE SCALE GENOMIC DNA]</scope>
    <source>
        <strain evidence="2">DSM 525</strain>
        <strain evidence="5">DSM 525 / ATCC 6013</strain>
    </source>
</reference>
<proteinExistence type="predicted"/>
<organism evidence="2 5">
    <name type="scientific">Clostridium pasteurianum DSM 525 = ATCC 6013</name>
    <dbReference type="NCBI Taxonomy" id="1262449"/>
    <lineage>
        <taxon>Bacteria</taxon>
        <taxon>Bacillati</taxon>
        <taxon>Bacillota</taxon>
        <taxon>Clostridia</taxon>
        <taxon>Eubacteriales</taxon>
        <taxon>Clostridiaceae</taxon>
        <taxon>Clostridium</taxon>
    </lineage>
</organism>
<dbReference type="GeneID" id="93074702"/>
<dbReference type="Proteomes" id="UP000028042">
    <property type="component" value="Unassembled WGS sequence"/>
</dbReference>
<evidence type="ECO:0000256" key="1">
    <source>
        <dbReference type="SAM" id="Phobius"/>
    </source>
</evidence>
<reference evidence="3 4" key="3">
    <citation type="journal article" name="Genome Announc.">
        <title>Improved Draft Genome Sequence of Clostridium pasteurianum Strain ATCC 6013 (DSM 525) Using a Hybrid Next-Generation Sequencing Approach.</title>
        <authorList>
            <person name="Pyne M.E."/>
            <person name="Utturkar S."/>
            <person name="Brown S.D."/>
            <person name="Moo-Young M."/>
            <person name="Chung D.A."/>
            <person name="Chou C.P."/>
        </authorList>
    </citation>
    <scope>NUCLEOTIDE SEQUENCE [LARGE SCALE GENOMIC DNA]</scope>
    <source>
        <strain evidence="3 4">ATCC 6013</strain>
    </source>
</reference>
<keyword evidence="5" id="KW-1185">Reference proteome</keyword>
<gene>
    <name evidence="2" type="ORF">CLPA_c25680</name>
    <name evidence="3" type="ORF">CP6013_00612</name>
</gene>
<evidence type="ECO:0000313" key="3">
    <source>
        <dbReference type="EMBL" id="KRU11365.1"/>
    </source>
</evidence>
<sequence>MDNDVKVYKENLMKNIFYTEEEVSKEEYKKLDKDERYTLGSDLGEGEKYYKKIPLNIDDSELALLIQLKIYERLEQIDNKQSTIKNIMVFWLIITIIGLSIGVILINN</sequence>
<dbReference type="PATRIC" id="fig|1262449.3.peg.3465"/>
<dbReference type="EMBL" id="JPGY02000001">
    <property type="protein sequence ID" value="KRU11365.1"/>
    <property type="molecule type" value="Genomic_DNA"/>
</dbReference>
<dbReference type="EMBL" id="CP009268">
    <property type="protein sequence ID" value="AJA52625.1"/>
    <property type="molecule type" value="Genomic_DNA"/>
</dbReference>
<keyword evidence="1" id="KW-0812">Transmembrane</keyword>
<dbReference type="AlphaFoldDB" id="A0A0H3J639"/>